<feature type="domain" description="ABC transporter" evidence="4">
    <location>
        <begin position="62"/>
        <end position="303"/>
    </location>
</feature>
<proteinExistence type="predicted"/>
<keyword evidence="3 5" id="KW-0067">ATP-binding</keyword>
<dbReference type="EMBL" id="FNQY01000006">
    <property type="protein sequence ID" value="SEA01309.1"/>
    <property type="molecule type" value="Genomic_DNA"/>
</dbReference>
<dbReference type="InterPro" id="IPR003593">
    <property type="entry name" value="AAA+_ATPase"/>
</dbReference>
<dbReference type="GO" id="GO:0016887">
    <property type="term" value="F:ATP hydrolysis activity"/>
    <property type="evidence" value="ECO:0007669"/>
    <property type="project" value="InterPro"/>
</dbReference>
<keyword evidence="6" id="KW-1185">Reference proteome</keyword>
<dbReference type="GO" id="GO:0005315">
    <property type="term" value="F:phosphate transmembrane transporter activity"/>
    <property type="evidence" value="ECO:0007669"/>
    <property type="project" value="InterPro"/>
</dbReference>
<dbReference type="Gene3D" id="3.40.50.300">
    <property type="entry name" value="P-loop containing nucleotide triphosphate hydrolases"/>
    <property type="match status" value="1"/>
</dbReference>
<keyword evidence="1" id="KW-0813">Transport</keyword>
<dbReference type="SUPFAM" id="SSF52540">
    <property type="entry name" value="P-loop containing nucleoside triphosphate hydrolases"/>
    <property type="match status" value="1"/>
</dbReference>
<dbReference type="PROSITE" id="PS50893">
    <property type="entry name" value="ABC_TRANSPORTER_2"/>
    <property type="match status" value="1"/>
</dbReference>
<organism evidence="5 6">
    <name type="scientific">Arachidicoccus rhizosphaerae</name>
    <dbReference type="NCBI Taxonomy" id="551991"/>
    <lineage>
        <taxon>Bacteria</taxon>
        <taxon>Pseudomonadati</taxon>
        <taxon>Bacteroidota</taxon>
        <taxon>Chitinophagia</taxon>
        <taxon>Chitinophagales</taxon>
        <taxon>Chitinophagaceae</taxon>
        <taxon>Arachidicoccus</taxon>
    </lineage>
</organism>
<dbReference type="STRING" id="551991.SAMN05192529_10637"/>
<reference evidence="5 6" key="1">
    <citation type="submission" date="2016-10" db="EMBL/GenBank/DDBJ databases">
        <authorList>
            <person name="de Groot N.N."/>
        </authorList>
    </citation>
    <scope>NUCLEOTIDE SEQUENCE [LARGE SCALE GENOMIC DNA]</scope>
    <source>
        <strain evidence="5 6">Vu-144</strain>
    </source>
</reference>
<evidence type="ECO:0000313" key="5">
    <source>
        <dbReference type="EMBL" id="SEA01309.1"/>
    </source>
</evidence>
<dbReference type="PANTHER" id="PTHR43423:SF1">
    <property type="entry name" value="ABC TRANSPORTER I FAMILY MEMBER 17"/>
    <property type="match status" value="1"/>
</dbReference>
<name>A0A1H3XPK9_9BACT</name>
<dbReference type="OrthoDB" id="9782239at2"/>
<dbReference type="CDD" id="cd03260">
    <property type="entry name" value="ABC_PstB_phosphate_transporter"/>
    <property type="match status" value="1"/>
</dbReference>
<dbReference type="PANTHER" id="PTHR43423">
    <property type="entry name" value="ABC TRANSPORTER I FAMILY MEMBER 17"/>
    <property type="match status" value="1"/>
</dbReference>
<dbReference type="Pfam" id="PF00005">
    <property type="entry name" value="ABC_tran"/>
    <property type="match status" value="1"/>
</dbReference>
<dbReference type="RefSeq" id="WP_091395517.1">
    <property type="nucleotide sequence ID" value="NZ_FNQY01000006.1"/>
</dbReference>
<gene>
    <name evidence="5" type="ORF">SAMN05192529_10637</name>
</gene>
<dbReference type="Proteomes" id="UP000199041">
    <property type="component" value="Unassembled WGS sequence"/>
</dbReference>
<dbReference type="InterPro" id="IPR027417">
    <property type="entry name" value="P-loop_NTPase"/>
</dbReference>
<dbReference type="InterPro" id="IPR003439">
    <property type="entry name" value="ABC_transporter-like_ATP-bd"/>
</dbReference>
<accession>A0A1H3XPK9</accession>
<protein>
    <submittedName>
        <fullName evidence="5">Phosphate transport system ATP-binding protein</fullName>
    </submittedName>
</protein>
<dbReference type="GO" id="GO:0016020">
    <property type="term" value="C:membrane"/>
    <property type="evidence" value="ECO:0007669"/>
    <property type="project" value="InterPro"/>
</dbReference>
<keyword evidence="2" id="KW-0547">Nucleotide-binding</keyword>
<keyword evidence="1" id="KW-0592">Phosphate transport</keyword>
<dbReference type="AlphaFoldDB" id="A0A1H3XPK9"/>
<sequence length="307" mass="34196">MSASYPIPGNKIRLTESFDAGFLEEPSFKAGSLDADGQIEQSISTPQQNAYSTNDQKAPAILSIKNFNVQAAGSTILKNINLEIPKGKITVLLGPSGCGKTTLLKCLNRLSDLHPSLKVNGKILIDGEDIFHPTQDLTKIRQKMGLLSQRPFPLPMSIYKNIAYGLKIKGIRDKKVIKEKVEKHLKDVGLWEEVKDRLHGPAARLSIGQQQRLCLARGLAVGPEIILADEPTSALDPISSRKIEEEFLRLKEDYTLIVVTHILRQARRLADHIVFMYFGEVIEQGTPDEIFNHPKSDILKQYLQSGH</sequence>
<evidence type="ECO:0000256" key="2">
    <source>
        <dbReference type="ARBA" id="ARBA00022741"/>
    </source>
</evidence>
<evidence type="ECO:0000256" key="3">
    <source>
        <dbReference type="ARBA" id="ARBA00022840"/>
    </source>
</evidence>
<dbReference type="InterPro" id="IPR005670">
    <property type="entry name" value="PstB-like"/>
</dbReference>
<dbReference type="GO" id="GO:0005524">
    <property type="term" value="F:ATP binding"/>
    <property type="evidence" value="ECO:0007669"/>
    <property type="project" value="UniProtKB-KW"/>
</dbReference>
<dbReference type="SMART" id="SM00382">
    <property type="entry name" value="AAA"/>
    <property type="match status" value="1"/>
</dbReference>
<evidence type="ECO:0000259" key="4">
    <source>
        <dbReference type="PROSITE" id="PS50893"/>
    </source>
</evidence>
<evidence type="ECO:0000256" key="1">
    <source>
        <dbReference type="ARBA" id="ARBA00022592"/>
    </source>
</evidence>
<dbReference type="GO" id="GO:0035435">
    <property type="term" value="P:phosphate ion transmembrane transport"/>
    <property type="evidence" value="ECO:0007669"/>
    <property type="project" value="InterPro"/>
</dbReference>
<evidence type="ECO:0000313" key="6">
    <source>
        <dbReference type="Proteomes" id="UP000199041"/>
    </source>
</evidence>